<dbReference type="GO" id="GO:0020037">
    <property type="term" value="F:heme binding"/>
    <property type="evidence" value="ECO:0007669"/>
    <property type="project" value="InterPro"/>
</dbReference>
<organism evidence="5">
    <name type="scientific">mine drainage metagenome</name>
    <dbReference type="NCBI Taxonomy" id="410659"/>
    <lineage>
        <taxon>unclassified sequences</taxon>
        <taxon>metagenomes</taxon>
        <taxon>ecological metagenomes</taxon>
    </lineage>
</organism>
<dbReference type="GO" id="GO:0046872">
    <property type="term" value="F:metal ion binding"/>
    <property type="evidence" value="ECO:0007669"/>
    <property type="project" value="UniProtKB-KW"/>
</dbReference>
<evidence type="ECO:0000256" key="3">
    <source>
        <dbReference type="ARBA" id="ARBA00023004"/>
    </source>
</evidence>
<evidence type="ECO:0000256" key="2">
    <source>
        <dbReference type="ARBA" id="ARBA00022723"/>
    </source>
</evidence>
<keyword evidence="1" id="KW-0349">Heme</keyword>
<dbReference type="InterPro" id="IPR015170">
    <property type="entry name" value="DUF1924_SHP"/>
</dbReference>
<dbReference type="InterPro" id="IPR009056">
    <property type="entry name" value="Cyt_c-like_dom"/>
</dbReference>
<sequence length="135" mass="15080">MRNIYILLGILFSVNAFAATPQELLKQYEVQAKQENAAFTGFSADAGASFFRTERAHSNGKQVSCATCHTSDPRNQGKTRANKVIEPMAPIVNAKRFTDPAKVEKWFGRNCKDVLERACTAKEKGDYIQFMLSVK</sequence>
<evidence type="ECO:0000313" key="5">
    <source>
        <dbReference type="EMBL" id="OIQ85052.1"/>
    </source>
</evidence>
<dbReference type="EMBL" id="MLJW01000572">
    <property type="protein sequence ID" value="OIQ85052.1"/>
    <property type="molecule type" value="Genomic_DNA"/>
</dbReference>
<reference evidence="5" key="1">
    <citation type="submission" date="2016-10" db="EMBL/GenBank/DDBJ databases">
        <title>Sequence of Gallionella enrichment culture.</title>
        <authorList>
            <person name="Poehlein A."/>
            <person name="Muehling M."/>
            <person name="Daniel R."/>
        </authorList>
    </citation>
    <scope>NUCLEOTIDE SEQUENCE</scope>
</reference>
<dbReference type="Pfam" id="PF09086">
    <property type="entry name" value="DUF1924"/>
    <property type="match status" value="1"/>
</dbReference>
<dbReference type="GO" id="GO:0009055">
    <property type="term" value="F:electron transfer activity"/>
    <property type="evidence" value="ECO:0007669"/>
    <property type="project" value="InterPro"/>
</dbReference>
<keyword evidence="3" id="KW-0408">Iron</keyword>
<proteinExistence type="predicted"/>
<dbReference type="InterPro" id="IPR036909">
    <property type="entry name" value="Cyt_c-like_dom_sf"/>
</dbReference>
<comment type="caution">
    <text evidence="5">The sequence shown here is derived from an EMBL/GenBank/DDBJ whole genome shotgun (WGS) entry which is preliminary data.</text>
</comment>
<evidence type="ECO:0000256" key="1">
    <source>
        <dbReference type="ARBA" id="ARBA00022617"/>
    </source>
</evidence>
<name>A0A1J5QZ99_9ZZZZ</name>
<keyword evidence="2" id="KW-0479">Metal-binding</keyword>
<dbReference type="PROSITE" id="PS51007">
    <property type="entry name" value="CYTC"/>
    <property type="match status" value="1"/>
</dbReference>
<gene>
    <name evidence="5" type="primary">cycA_8</name>
    <name evidence="5" type="ORF">GALL_331240</name>
</gene>
<protein>
    <submittedName>
        <fullName evidence="5">Cytochrome c</fullName>
    </submittedName>
</protein>
<evidence type="ECO:0000259" key="4">
    <source>
        <dbReference type="PROSITE" id="PS51007"/>
    </source>
</evidence>
<dbReference type="SUPFAM" id="SSF46626">
    <property type="entry name" value="Cytochrome c"/>
    <property type="match status" value="1"/>
</dbReference>
<feature type="domain" description="Cytochrome c" evidence="4">
    <location>
        <begin position="42"/>
        <end position="135"/>
    </location>
</feature>
<dbReference type="Gene3D" id="1.10.760.10">
    <property type="entry name" value="Cytochrome c-like domain"/>
    <property type="match status" value="1"/>
</dbReference>
<accession>A0A1J5QZ99</accession>
<dbReference type="AlphaFoldDB" id="A0A1J5QZ99"/>